<reference evidence="2" key="1">
    <citation type="journal article" date="2020" name="mSystems">
        <title>Genome- and Community-Level Interaction Insights into Carbon Utilization and Element Cycling Functions of Hydrothermarchaeota in Hydrothermal Sediment.</title>
        <authorList>
            <person name="Zhou Z."/>
            <person name="Liu Y."/>
            <person name="Xu W."/>
            <person name="Pan J."/>
            <person name="Luo Z.H."/>
            <person name="Li M."/>
        </authorList>
    </citation>
    <scope>NUCLEOTIDE SEQUENCE [LARGE SCALE GENOMIC DNA]</scope>
    <source>
        <strain evidence="2">SpSt-1</strain>
    </source>
</reference>
<dbReference type="Pfam" id="PF10086">
    <property type="entry name" value="YhfC"/>
    <property type="match status" value="1"/>
</dbReference>
<keyword evidence="2" id="KW-0482">Metalloprotease</keyword>
<gene>
    <name evidence="2" type="ORF">ENL47_01115</name>
</gene>
<accession>A0A7C5UVI0</accession>
<organism evidence="2">
    <name type="scientific">Ignisphaera aggregans</name>
    <dbReference type="NCBI Taxonomy" id="334771"/>
    <lineage>
        <taxon>Archaea</taxon>
        <taxon>Thermoproteota</taxon>
        <taxon>Thermoprotei</taxon>
        <taxon>Desulfurococcales</taxon>
        <taxon>Desulfurococcaceae</taxon>
        <taxon>Ignisphaera</taxon>
    </lineage>
</organism>
<keyword evidence="1" id="KW-0472">Membrane</keyword>
<keyword evidence="2" id="KW-0378">Hydrolase</keyword>
<comment type="caution">
    <text evidence="2">The sequence shown here is derived from an EMBL/GenBank/DDBJ whole genome shotgun (WGS) entry which is preliminary data.</text>
</comment>
<sequence length="120" mass="13246">MLYLSTVSVDILLASAFLSVYERFAAAVFHVGVALFIFDMVRRGRGLIGLGIVIAIHGAIDSLAMLYQYLGRLEFLAVTEILLITVAIILALRIYRKALSDVQQISTQETTNSLNVEVKQ</sequence>
<evidence type="ECO:0000256" key="1">
    <source>
        <dbReference type="SAM" id="Phobius"/>
    </source>
</evidence>
<dbReference type="InterPro" id="IPR011397">
    <property type="entry name" value="YhfC"/>
</dbReference>
<dbReference type="AlphaFoldDB" id="A0A7C5UVI0"/>
<name>A0A7C5UVI0_9CREN</name>
<feature type="transmembrane region" description="Helical" evidence="1">
    <location>
        <begin position="75"/>
        <end position="95"/>
    </location>
</feature>
<proteinExistence type="predicted"/>
<keyword evidence="2" id="KW-0645">Protease</keyword>
<protein>
    <submittedName>
        <fullName evidence="2">YhfC family intramembrane metalloprotease</fullName>
    </submittedName>
</protein>
<evidence type="ECO:0000313" key="2">
    <source>
        <dbReference type="EMBL" id="HHR95447.1"/>
    </source>
</evidence>
<feature type="transmembrane region" description="Helical" evidence="1">
    <location>
        <begin position="47"/>
        <end position="69"/>
    </location>
</feature>
<dbReference type="GO" id="GO:0006508">
    <property type="term" value="P:proteolysis"/>
    <property type="evidence" value="ECO:0007669"/>
    <property type="project" value="UniProtKB-KW"/>
</dbReference>
<keyword evidence="1" id="KW-1133">Transmembrane helix</keyword>
<dbReference type="EMBL" id="DRUB01000025">
    <property type="protein sequence ID" value="HHR95447.1"/>
    <property type="molecule type" value="Genomic_DNA"/>
</dbReference>
<keyword evidence="1" id="KW-0812">Transmembrane</keyword>
<feature type="transmembrane region" description="Helical" evidence="1">
    <location>
        <begin position="20"/>
        <end position="38"/>
    </location>
</feature>
<dbReference type="GO" id="GO:0008237">
    <property type="term" value="F:metallopeptidase activity"/>
    <property type="evidence" value="ECO:0007669"/>
    <property type="project" value="UniProtKB-KW"/>
</dbReference>